<protein>
    <submittedName>
        <fullName evidence="1">DUF664 domain-containing protein</fullName>
    </submittedName>
</protein>
<reference evidence="1 2" key="1">
    <citation type="submission" date="2024-06" db="EMBL/GenBank/DDBJ databases">
        <authorList>
            <person name="Lee S.D."/>
        </authorList>
    </citation>
    <scope>NUCLEOTIDE SEQUENCE [LARGE SCALE GENOMIC DNA]</scope>
    <source>
        <strain evidence="1 2">N1-10</strain>
    </source>
</reference>
<name>A0ABV6XKQ3_9ACTN</name>
<dbReference type="EMBL" id="JBEUKS010000003">
    <property type="protein sequence ID" value="MFC1438800.1"/>
    <property type="molecule type" value="Genomic_DNA"/>
</dbReference>
<dbReference type="InterPro" id="IPR007061">
    <property type="entry name" value="MST-like"/>
</dbReference>
<organism evidence="1 2">
    <name type="scientific">Streptacidiphilus jeojiensis</name>
    <dbReference type="NCBI Taxonomy" id="3229225"/>
    <lineage>
        <taxon>Bacteria</taxon>
        <taxon>Bacillati</taxon>
        <taxon>Actinomycetota</taxon>
        <taxon>Actinomycetes</taxon>
        <taxon>Kitasatosporales</taxon>
        <taxon>Streptomycetaceae</taxon>
        <taxon>Streptacidiphilus</taxon>
    </lineage>
</organism>
<dbReference type="Proteomes" id="UP001592581">
    <property type="component" value="Unassembled WGS sequence"/>
</dbReference>
<dbReference type="SUPFAM" id="SSF109854">
    <property type="entry name" value="DinB/YfiT-like putative metalloenzymes"/>
    <property type="match status" value="1"/>
</dbReference>
<sequence length="165" mass="18074">MTDLQVRDLLASLREQRRHVLGAVAGLSDDELRRPALPSGWNCLGLVNHLALDVECFWFRAVLAGEPGARALLDASGDAWKVPDDEPSGAVLARYREQCAGADAVIARTAAGAAPAWWPDDRFGSWRLDTHRELLLHVIAETACHAGHLDAALELLDGRQWMVLH</sequence>
<accession>A0ABV6XKQ3</accession>
<proteinExistence type="predicted"/>
<dbReference type="InterPro" id="IPR034660">
    <property type="entry name" value="DinB/YfiT-like"/>
</dbReference>
<comment type="caution">
    <text evidence="1">The sequence shown here is derived from an EMBL/GenBank/DDBJ whole genome shotgun (WGS) entry which is preliminary data.</text>
</comment>
<dbReference type="RefSeq" id="WP_380564334.1">
    <property type="nucleotide sequence ID" value="NZ_JBEUKS010000003.1"/>
</dbReference>
<keyword evidence="2" id="KW-1185">Reference proteome</keyword>
<dbReference type="Gene3D" id="1.20.120.450">
    <property type="entry name" value="dinb family like domain"/>
    <property type="match status" value="1"/>
</dbReference>
<gene>
    <name evidence="1" type="ORF">ABUW04_11070</name>
</gene>
<evidence type="ECO:0000313" key="1">
    <source>
        <dbReference type="EMBL" id="MFC1438800.1"/>
    </source>
</evidence>
<dbReference type="Pfam" id="PF04978">
    <property type="entry name" value="MST"/>
    <property type="match status" value="1"/>
</dbReference>
<evidence type="ECO:0000313" key="2">
    <source>
        <dbReference type="Proteomes" id="UP001592581"/>
    </source>
</evidence>